<feature type="domain" description="DUF4440" evidence="1">
    <location>
        <begin position="8"/>
        <end position="115"/>
    </location>
</feature>
<proteinExistence type="predicted"/>
<dbReference type="Proteomes" id="UP001174909">
    <property type="component" value="Unassembled WGS sequence"/>
</dbReference>
<dbReference type="InterPro" id="IPR027843">
    <property type="entry name" value="DUF4440"/>
</dbReference>
<reference evidence="2" key="1">
    <citation type="submission" date="2023-03" db="EMBL/GenBank/DDBJ databases">
        <authorList>
            <person name="Steffen K."/>
            <person name="Cardenas P."/>
        </authorList>
    </citation>
    <scope>NUCLEOTIDE SEQUENCE</scope>
</reference>
<keyword evidence="3" id="KW-1185">Reference proteome</keyword>
<comment type="caution">
    <text evidence="2">The sequence shown here is derived from an EMBL/GenBank/DDBJ whole genome shotgun (WGS) entry which is preliminary data.</text>
</comment>
<organism evidence="2 3">
    <name type="scientific">Geodia barretti</name>
    <name type="common">Barrett's horny sponge</name>
    <dbReference type="NCBI Taxonomy" id="519541"/>
    <lineage>
        <taxon>Eukaryota</taxon>
        <taxon>Metazoa</taxon>
        <taxon>Porifera</taxon>
        <taxon>Demospongiae</taxon>
        <taxon>Heteroscleromorpha</taxon>
        <taxon>Tetractinellida</taxon>
        <taxon>Astrophorina</taxon>
        <taxon>Geodiidae</taxon>
        <taxon>Geodia</taxon>
    </lineage>
</organism>
<dbReference type="Pfam" id="PF14534">
    <property type="entry name" value="DUF4440"/>
    <property type="match status" value="1"/>
</dbReference>
<protein>
    <recommendedName>
        <fullName evidence="1">DUF4440 domain-containing protein</fullName>
    </recommendedName>
</protein>
<sequence>MASFAGVIQALNDRFMEFYKNNDMKGLSELYTEDCKLMPPGTDVLTGRSDAADVYAKLRKAGVMTILFESEELGPLGSEDALYERCRYTFFREDGSIYDNGKYVVVIKKIAGQWLFYLDIFNTNRPS</sequence>
<dbReference type="PANTHER" id="PTHR31664:SF8">
    <property type="entry name" value="DUF4440 DOMAIN-CONTAINING PROTEIN"/>
    <property type="match status" value="1"/>
</dbReference>
<name>A0AA35SMB0_GEOBA</name>
<dbReference type="CDD" id="cd00531">
    <property type="entry name" value="NTF2_like"/>
    <property type="match status" value="1"/>
</dbReference>
<evidence type="ECO:0000259" key="1">
    <source>
        <dbReference type="Pfam" id="PF14534"/>
    </source>
</evidence>
<dbReference type="SUPFAM" id="SSF54427">
    <property type="entry name" value="NTF2-like"/>
    <property type="match status" value="1"/>
</dbReference>
<dbReference type="Gene3D" id="3.10.450.50">
    <property type="match status" value="1"/>
</dbReference>
<dbReference type="PANTHER" id="PTHR31664">
    <property type="entry name" value="PROTEIN CBG16427"/>
    <property type="match status" value="1"/>
</dbReference>
<evidence type="ECO:0000313" key="2">
    <source>
        <dbReference type="EMBL" id="CAI8031747.1"/>
    </source>
</evidence>
<evidence type="ECO:0000313" key="3">
    <source>
        <dbReference type="Proteomes" id="UP001174909"/>
    </source>
</evidence>
<gene>
    <name evidence="2" type="ORF">GBAR_LOCUS17998</name>
</gene>
<dbReference type="InterPro" id="IPR032710">
    <property type="entry name" value="NTF2-like_dom_sf"/>
</dbReference>
<dbReference type="AlphaFoldDB" id="A0AA35SMB0"/>
<accession>A0AA35SMB0</accession>
<dbReference type="EMBL" id="CASHTH010002561">
    <property type="protein sequence ID" value="CAI8031747.1"/>
    <property type="molecule type" value="Genomic_DNA"/>
</dbReference>